<keyword evidence="9" id="KW-1185">Reference proteome</keyword>
<dbReference type="AlphaFoldDB" id="A0AAU9N4J7"/>
<evidence type="ECO:0000256" key="1">
    <source>
        <dbReference type="ARBA" id="ARBA00005434"/>
    </source>
</evidence>
<dbReference type="Gene3D" id="2.130.10.10">
    <property type="entry name" value="YVTN repeat-like/Quinoprotein amine dehydrogenase"/>
    <property type="match status" value="1"/>
</dbReference>
<evidence type="ECO:0000256" key="2">
    <source>
        <dbReference type="ARBA" id="ARBA00022574"/>
    </source>
</evidence>
<dbReference type="SUPFAM" id="SSF50249">
    <property type="entry name" value="Nucleic acid-binding proteins"/>
    <property type="match status" value="2"/>
</dbReference>
<feature type="repeat" description="WD" evidence="6">
    <location>
        <begin position="740"/>
        <end position="775"/>
    </location>
</feature>
<evidence type="ECO:0000256" key="3">
    <source>
        <dbReference type="ARBA" id="ARBA00022737"/>
    </source>
</evidence>
<dbReference type="PANTHER" id="PTHR14773:SF0">
    <property type="entry name" value="WD REPEAT-CONTAINING PROTEIN 76"/>
    <property type="match status" value="1"/>
</dbReference>
<dbReference type="InterPro" id="IPR012340">
    <property type="entry name" value="NA-bd_OB-fold"/>
</dbReference>
<keyword evidence="2 6" id="KW-0853">WD repeat</keyword>
<evidence type="ECO:0000313" key="9">
    <source>
        <dbReference type="Proteomes" id="UP001157418"/>
    </source>
</evidence>
<keyword evidence="3" id="KW-0677">Repeat</keyword>
<evidence type="ECO:0008006" key="10">
    <source>
        <dbReference type="Google" id="ProtNLM"/>
    </source>
</evidence>
<gene>
    <name evidence="8" type="ORF">LVIROSA_LOCUS19394</name>
</gene>
<dbReference type="Proteomes" id="UP001157418">
    <property type="component" value="Unassembled WGS sequence"/>
</dbReference>
<dbReference type="PROSITE" id="PS50082">
    <property type="entry name" value="WD_REPEATS_2"/>
    <property type="match status" value="1"/>
</dbReference>
<dbReference type="CDD" id="cd04476">
    <property type="entry name" value="RPA1_DBD_C"/>
    <property type="match status" value="1"/>
</dbReference>
<dbReference type="InterPro" id="IPR047192">
    <property type="entry name" value="Euk_RPA1_DBD_C"/>
</dbReference>
<comment type="similarity">
    <text evidence="1">Belongs to the WD repeat DDB2/WDR76 family.</text>
</comment>
<comment type="caution">
    <text evidence="8">The sequence shown here is derived from an EMBL/GenBank/DDBJ whole genome shotgun (WGS) entry which is preliminary data.</text>
</comment>
<evidence type="ECO:0000256" key="4">
    <source>
        <dbReference type="ARBA" id="ARBA00022763"/>
    </source>
</evidence>
<protein>
    <recommendedName>
        <fullName evidence="10">DNA damage-binding protein CMR1</fullName>
    </recommendedName>
</protein>
<dbReference type="PROSITE" id="PS50294">
    <property type="entry name" value="WD_REPEATS_REGION"/>
    <property type="match status" value="1"/>
</dbReference>
<dbReference type="GO" id="GO:2000001">
    <property type="term" value="P:regulation of DNA damage checkpoint"/>
    <property type="evidence" value="ECO:0007669"/>
    <property type="project" value="TreeGrafter"/>
</dbReference>
<dbReference type="InterPro" id="IPR015943">
    <property type="entry name" value="WD40/YVTN_repeat-like_dom_sf"/>
</dbReference>
<keyword evidence="5" id="KW-0238">DNA-binding</keyword>
<dbReference type="SUPFAM" id="SSF50978">
    <property type="entry name" value="WD40 repeat-like"/>
    <property type="match status" value="1"/>
</dbReference>
<dbReference type="SMART" id="SM00320">
    <property type="entry name" value="WD40"/>
    <property type="match status" value="3"/>
</dbReference>
<dbReference type="Pfam" id="PF00400">
    <property type="entry name" value="WD40"/>
    <property type="match status" value="1"/>
</dbReference>
<dbReference type="Gene3D" id="2.40.50.140">
    <property type="entry name" value="Nucleic acid-binding proteins"/>
    <property type="match status" value="2"/>
</dbReference>
<evidence type="ECO:0000256" key="6">
    <source>
        <dbReference type="PROSITE-ProRule" id="PRU00221"/>
    </source>
</evidence>
<dbReference type="InterPro" id="IPR036322">
    <property type="entry name" value="WD40_repeat_dom_sf"/>
</dbReference>
<evidence type="ECO:0000313" key="8">
    <source>
        <dbReference type="EMBL" id="CAH1432766.1"/>
    </source>
</evidence>
<dbReference type="EMBL" id="CAKMRJ010003334">
    <property type="protein sequence ID" value="CAH1432766.1"/>
    <property type="molecule type" value="Genomic_DNA"/>
</dbReference>
<feature type="region of interest" description="Disordered" evidence="7">
    <location>
        <begin position="468"/>
        <end position="540"/>
    </location>
</feature>
<dbReference type="PANTHER" id="PTHR14773">
    <property type="entry name" value="WD REPEAT-CONTAINING PROTEIN 76"/>
    <property type="match status" value="1"/>
</dbReference>
<dbReference type="PROSITE" id="PS00678">
    <property type="entry name" value="WD_REPEATS_1"/>
    <property type="match status" value="1"/>
</dbReference>
<proteinExistence type="inferred from homology"/>
<evidence type="ECO:0000256" key="5">
    <source>
        <dbReference type="ARBA" id="ARBA00023125"/>
    </source>
</evidence>
<dbReference type="InterPro" id="IPR019775">
    <property type="entry name" value="WD40_repeat_CS"/>
</dbReference>
<accession>A0AAU9N4J7</accession>
<dbReference type="GO" id="GO:0006974">
    <property type="term" value="P:DNA damage response"/>
    <property type="evidence" value="ECO:0007669"/>
    <property type="project" value="UniProtKB-KW"/>
</dbReference>
<feature type="compositionally biased region" description="Basic and acidic residues" evidence="7">
    <location>
        <begin position="517"/>
        <end position="540"/>
    </location>
</feature>
<dbReference type="InterPro" id="IPR001680">
    <property type="entry name" value="WD40_rpt"/>
</dbReference>
<organism evidence="8 9">
    <name type="scientific">Lactuca virosa</name>
    <dbReference type="NCBI Taxonomy" id="75947"/>
    <lineage>
        <taxon>Eukaryota</taxon>
        <taxon>Viridiplantae</taxon>
        <taxon>Streptophyta</taxon>
        <taxon>Embryophyta</taxon>
        <taxon>Tracheophyta</taxon>
        <taxon>Spermatophyta</taxon>
        <taxon>Magnoliopsida</taxon>
        <taxon>eudicotyledons</taxon>
        <taxon>Gunneridae</taxon>
        <taxon>Pentapetalae</taxon>
        <taxon>asterids</taxon>
        <taxon>campanulids</taxon>
        <taxon>Asterales</taxon>
        <taxon>Asteraceae</taxon>
        <taxon>Cichorioideae</taxon>
        <taxon>Cichorieae</taxon>
        <taxon>Lactucinae</taxon>
        <taxon>Lactuca</taxon>
    </lineage>
</organism>
<name>A0AAU9N4J7_9ASTR</name>
<evidence type="ECO:0000256" key="7">
    <source>
        <dbReference type="SAM" id="MobiDB-lite"/>
    </source>
</evidence>
<dbReference type="InterPro" id="IPR050853">
    <property type="entry name" value="WD_repeat_DNA-damage-binding"/>
</dbReference>
<keyword evidence="4" id="KW-0227">DNA damage</keyword>
<reference evidence="8 9" key="1">
    <citation type="submission" date="2022-01" db="EMBL/GenBank/DDBJ databases">
        <authorList>
            <person name="Xiong W."/>
            <person name="Schranz E."/>
        </authorList>
    </citation>
    <scope>NUCLEOTIDE SEQUENCE [LARGE SCALE GENOMIC DNA]</scope>
</reference>
<dbReference type="GO" id="GO:0003677">
    <property type="term" value="F:DNA binding"/>
    <property type="evidence" value="ECO:0007669"/>
    <property type="project" value="UniProtKB-KW"/>
</dbReference>
<dbReference type="GO" id="GO:0005634">
    <property type="term" value="C:nucleus"/>
    <property type="evidence" value="ECO:0007669"/>
    <property type="project" value="TreeGrafter"/>
</dbReference>
<sequence>MIPPHVSALQELIGFIYDNITLENPTNKMYWIADVKPNEEPIPLRIRGDAIEAVADPRKEQSLDAKMTVNLCYTVTGYVALPARKSRRVVRHDASVRLDDTALFEPLCDPDIPSYFYDFATYDILLARKLNPKQLSDYIGRVETISPPLIRKAKRIKKVKIQDQWAHIMEITFWDESIFPYQREEAVGKVLAVTATLVTEYQNNLQLETTEATSTFLNPRIPNLQSITDRFNQLKHPTDVQQNQQTMSIHQIVNKFKDDPMHNKFTCTTSVTEITLHRKWYYVTCPRCPKKLFLQKGIIPRFVCEDDGYVPEPNFMYCVNTTIADESTNAKAIFFNDAMTQMLEKSCHDMVITHGHSDLDIIPPEILDIRGKTMVIDIAMKKDGTMAINKAIPQTTLEQVTPNPKATVKRHLPSSQALDMPRKQKKTIQTMSSERLTEYERKRLENIKRNDEQLASLNIRSKLADLSTLTKRHREQTNRPQKKAKSEIPIVTRRSLRNQGEKPESTGLIDNFYQAPEKQKSPKSKVESEKQKSPKSKVTLEKCAQKLKPLSMREVSASSKPDEPLVKKILSVSEESRSKGVNKDAGIRVRSSIDLESMKLIPENIASVVTNKILSVKFFPSADMRMVVVGNTFGDLGFWNIDSETTEDVDGIYMYHPHPAPISSICIHPFSINKIITCSYHGFIRTLDVEKEIFDLTYSTKHEIFSMSQTADDGNSLYLGEGKGVFRVLDERSKSSSMTCNLHTSRINTIDFNPTNANLMATSSSDRTVCIWDLRKLGKNNNPSSITKITRGKPVHSAYFSPSGNLLATTSTDDKIGVASGANYVDEFSVYHDNQTGKWVSIFKGVWGWDDSYVFVGNMKIGIDVISTQEKRIITTLKSPHMTVVPGRFDAHPLKPGMLAGSTDRGQVYVWSL</sequence>